<evidence type="ECO:0000256" key="5">
    <source>
        <dbReference type="ARBA" id="ARBA00022989"/>
    </source>
</evidence>
<accession>A0A1F6F252</accession>
<dbReference type="Pfam" id="PF05977">
    <property type="entry name" value="MFS_3"/>
    <property type="match status" value="1"/>
</dbReference>
<keyword evidence="6 7" id="KW-0472">Membrane</keyword>
<dbReference type="Proteomes" id="UP000177372">
    <property type="component" value="Unassembled WGS sequence"/>
</dbReference>
<sequence length="427" mass="46292">MEALRSFGEATFASLKIRNYRLYFIGQGLSDVGTWMQVVAMGWLVLELTGSGVQLGSILAFRFAPLLALGILAGNVVDSFDKRKLLYATQFVSALLALMMSALIYTDTIEMWMLYLVALFFGLVDVIDRPSRQTFVHEIVGPKYLKNAVALGSTRANLARALGPLFAGTLIASAGIAFCYFANSLSFVACLIALFLMRREELHRELHEERKVDHVLAGLFYAASVPLIRTILISVAVIGTLAYEFQTSLPLLAYTTFLGSAADYAALLSAMGAGSVAGGLFSASRKEIGAHEFVVWVFLFGLSVCVTAVMPSLGLATVAMVFVGFFSINMSSTANTMVQLESAPHMRGRVMSLWSMAIFGSTLIGAPVIGFVGEYVSPRWALALGGVAAILAALFAARRLLKVHELFSIPAFVWIRREEATIEDTKV</sequence>
<dbReference type="EMBL" id="MFLZ01000015">
    <property type="protein sequence ID" value="OGG79942.1"/>
    <property type="molecule type" value="Genomic_DNA"/>
</dbReference>
<name>A0A1F6F252_9BACT</name>
<dbReference type="CDD" id="cd06173">
    <property type="entry name" value="MFS_MefA_like"/>
    <property type="match status" value="1"/>
</dbReference>
<evidence type="ECO:0000256" key="1">
    <source>
        <dbReference type="ARBA" id="ARBA00004651"/>
    </source>
</evidence>
<dbReference type="STRING" id="1798512.A3A39_00980"/>
<comment type="caution">
    <text evidence="9">The sequence shown here is derived from an EMBL/GenBank/DDBJ whole genome shotgun (WGS) entry which is preliminary data.</text>
</comment>
<keyword evidence="5 7" id="KW-1133">Transmembrane helix</keyword>
<keyword evidence="2" id="KW-0813">Transport</keyword>
<evidence type="ECO:0000256" key="4">
    <source>
        <dbReference type="ARBA" id="ARBA00022692"/>
    </source>
</evidence>
<gene>
    <name evidence="9" type="ORF">A3A39_00980</name>
</gene>
<reference evidence="9 10" key="1">
    <citation type="journal article" date="2016" name="Nat. Commun.">
        <title>Thousands of microbial genomes shed light on interconnected biogeochemical processes in an aquifer system.</title>
        <authorList>
            <person name="Anantharaman K."/>
            <person name="Brown C.T."/>
            <person name="Hug L.A."/>
            <person name="Sharon I."/>
            <person name="Castelle C.J."/>
            <person name="Probst A.J."/>
            <person name="Thomas B.C."/>
            <person name="Singh A."/>
            <person name="Wilkins M.J."/>
            <person name="Karaoz U."/>
            <person name="Brodie E.L."/>
            <person name="Williams K.H."/>
            <person name="Hubbard S.S."/>
            <person name="Banfield J.F."/>
        </authorList>
    </citation>
    <scope>NUCLEOTIDE SEQUENCE [LARGE SCALE GENOMIC DNA]</scope>
</reference>
<feature type="transmembrane region" description="Helical" evidence="7">
    <location>
        <begin position="218"/>
        <end position="241"/>
    </location>
</feature>
<dbReference type="InterPro" id="IPR036259">
    <property type="entry name" value="MFS_trans_sf"/>
</dbReference>
<feature type="transmembrane region" description="Helical" evidence="7">
    <location>
        <begin position="261"/>
        <end position="281"/>
    </location>
</feature>
<feature type="transmembrane region" description="Helical" evidence="7">
    <location>
        <begin position="350"/>
        <end position="373"/>
    </location>
</feature>
<dbReference type="GO" id="GO:0022857">
    <property type="term" value="F:transmembrane transporter activity"/>
    <property type="evidence" value="ECO:0007669"/>
    <property type="project" value="InterPro"/>
</dbReference>
<feature type="transmembrane region" description="Helical" evidence="7">
    <location>
        <begin position="20"/>
        <end position="46"/>
    </location>
</feature>
<dbReference type="PANTHER" id="PTHR23513:SF11">
    <property type="entry name" value="STAPHYLOFERRIN A TRANSPORTER"/>
    <property type="match status" value="1"/>
</dbReference>
<organism evidence="9 10">
    <name type="scientific">Candidatus Kaiserbacteria bacterium RIFCSPLOWO2_01_FULL_54_13</name>
    <dbReference type="NCBI Taxonomy" id="1798512"/>
    <lineage>
        <taxon>Bacteria</taxon>
        <taxon>Candidatus Kaiseribacteriota</taxon>
    </lineage>
</organism>
<dbReference type="InterPro" id="IPR020846">
    <property type="entry name" value="MFS_dom"/>
</dbReference>
<comment type="subcellular location">
    <subcellularLocation>
        <location evidence="1">Cell membrane</location>
        <topology evidence="1">Multi-pass membrane protein</topology>
    </subcellularLocation>
</comment>
<feature type="domain" description="Major facilitator superfamily (MFS) profile" evidence="8">
    <location>
        <begin position="215"/>
        <end position="427"/>
    </location>
</feature>
<evidence type="ECO:0000259" key="8">
    <source>
        <dbReference type="PROSITE" id="PS50850"/>
    </source>
</evidence>
<dbReference type="Gene3D" id="1.20.1250.20">
    <property type="entry name" value="MFS general substrate transporter like domains"/>
    <property type="match status" value="1"/>
</dbReference>
<feature type="transmembrane region" description="Helical" evidence="7">
    <location>
        <begin position="379"/>
        <end position="397"/>
    </location>
</feature>
<evidence type="ECO:0000256" key="2">
    <source>
        <dbReference type="ARBA" id="ARBA00022448"/>
    </source>
</evidence>
<feature type="transmembrane region" description="Helical" evidence="7">
    <location>
        <begin position="293"/>
        <end position="313"/>
    </location>
</feature>
<protein>
    <recommendedName>
        <fullName evidence="8">Major facilitator superfamily (MFS) profile domain-containing protein</fullName>
    </recommendedName>
</protein>
<evidence type="ECO:0000313" key="9">
    <source>
        <dbReference type="EMBL" id="OGG79942.1"/>
    </source>
</evidence>
<evidence type="ECO:0000256" key="7">
    <source>
        <dbReference type="SAM" id="Phobius"/>
    </source>
</evidence>
<dbReference type="InterPro" id="IPR010290">
    <property type="entry name" value="TM_effector"/>
</dbReference>
<feature type="transmembrane region" description="Helical" evidence="7">
    <location>
        <begin position="173"/>
        <end position="197"/>
    </location>
</feature>
<dbReference type="GO" id="GO:0005886">
    <property type="term" value="C:plasma membrane"/>
    <property type="evidence" value="ECO:0007669"/>
    <property type="project" value="UniProtKB-SubCell"/>
</dbReference>
<feature type="transmembrane region" description="Helical" evidence="7">
    <location>
        <begin position="85"/>
        <end position="105"/>
    </location>
</feature>
<evidence type="ECO:0000256" key="3">
    <source>
        <dbReference type="ARBA" id="ARBA00022475"/>
    </source>
</evidence>
<keyword evidence="3" id="KW-1003">Cell membrane</keyword>
<feature type="transmembrane region" description="Helical" evidence="7">
    <location>
        <begin position="52"/>
        <end position="73"/>
    </location>
</feature>
<dbReference type="PROSITE" id="PS50850">
    <property type="entry name" value="MFS"/>
    <property type="match status" value="1"/>
</dbReference>
<keyword evidence="4 7" id="KW-0812">Transmembrane</keyword>
<proteinExistence type="predicted"/>
<evidence type="ECO:0000256" key="6">
    <source>
        <dbReference type="ARBA" id="ARBA00023136"/>
    </source>
</evidence>
<dbReference type="PANTHER" id="PTHR23513">
    <property type="entry name" value="INTEGRAL MEMBRANE EFFLUX PROTEIN-RELATED"/>
    <property type="match status" value="1"/>
</dbReference>
<dbReference type="AlphaFoldDB" id="A0A1F6F252"/>
<dbReference type="SUPFAM" id="SSF103473">
    <property type="entry name" value="MFS general substrate transporter"/>
    <property type="match status" value="1"/>
</dbReference>
<evidence type="ECO:0000313" key="10">
    <source>
        <dbReference type="Proteomes" id="UP000177372"/>
    </source>
</evidence>